<gene>
    <name evidence="1" type="ORF">ACHHYP_08885</name>
</gene>
<dbReference type="AlphaFoldDB" id="A0A1V9YNY7"/>
<organism evidence="1 2">
    <name type="scientific">Achlya hypogyna</name>
    <name type="common">Oomycete</name>
    <name type="synonym">Protoachlya hypogyna</name>
    <dbReference type="NCBI Taxonomy" id="1202772"/>
    <lineage>
        <taxon>Eukaryota</taxon>
        <taxon>Sar</taxon>
        <taxon>Stramenopiles</taxon>
        <taxon>Oomycota</taxon>
        <taxon>Saprolegniomycetes</taxon>
        <taxon>Saprolegniales</taxon>
        <taxon>Achlyaceae</taxon>
        <taxon>Achlya</taxon>
    </lineage>
</organism>
<evidence type="ECO:0000313" key="1">
    <source>
        <dbReference type="EMBL" id="OQR87414.1"/>
    </source>
</evidence>
<sequence>MNAEDFHKSLVALSNDPSVASCMREAVPFSRMAKVNATQLRTFLASDACADVYTKLMAIYHQDNLPRCHMDSHGTFLQDLGSWDFAAFKAFYDGVLGRLPG</sequence>
<keyword evidence="2" id="KW-1185">Reference proteome</keyword>
<accession>A0A1V9YNY7</accession>
<reference evidence="1 2" key="1">
    <citation type="journal article" date="2014" name="Genome Biol. Evol.">
        <title>The secreted proteins of Achlya hypogyna and Thraustotheca clavata identify the ancestral oomycete secretome and reveal gene acquisitions by horizontal gene transfer.</title>
        <authorList>
            <person name="Misner I."/>
            <person name="Blouin N."/>
            <person name="Leonard G."/>
            <person name="Richards T.A."/>
            <person name="Lane C.E."/>
        </authorList>
    </citation>
    <scope>NUCLEOTIDE SEQUENCE [LARGE SCALE GENOMIC DNA]</scope>
    <source>
        <strain evidence="1 2">ATCC 48635</strain>
    </source>
</reference>
<comment type="caution">
    <text evidence="1">The sequence shown here is derived from an EMBL/GenBank/DDBJ whole genome shotgun (WGS) entry which is preliminary data.</text>
</comment>
<dbReference type="EMBL" id="JNBR01001443">
    <property type="protein sequence ID" value="OQR87414.1"/>
    <property type="molecule type" value="Genomic_DNA"/>
</dbReference>
<name>A0A1V9YNY7_ACHHY</name>
<proteinExistence type="predicted"/>
<protein>
    <submittedName>
        <fullName evidence="1">Uncharacterized protein</fullName>
    </submittedName>
</protein>
<evidence type="ECO:0000313" key="2">
    <source>
        <dbReference type="Proteomes" id="UP000243579"/>
    </source>
</evidence>
<dbReference type="Proteomes" id="UP000243579">
    <property type="component" value="Unassembled WGS sequence"/>
</dbReference>
<dbReference type="OrthoDB" id="10400383at2759"/>